<gene>
    <name evidence="2" type="ORF">L596_007091</name>
</gene>
<protein>
    <submittedName>
        <fullName evidence="2">Uncharacterized protein</fullName>
    </submittedName>
</protein>
<dbReference type="EMBL" id="AZBU02000002">
    <property type="protein sequence ID" value="TKR92438.1"/>
    <property type="molecule type" value="Genomic_DNA"/>
</dbReference>
<comment type="caution">
    <text evidence="2">The sequence shown here is derived from an EMBL/GenBank/DDBJ whole genome shotgun (WGS) entry which is preliminary data.</text>
</comment>
<evidence type="ECO:0000256" key="1">
    <source>
        <dbReference type="SAM" id="MobiDB-lite"/>
    </source>
</evidence>
<keyword evidence="3" id="KW-1185">Reference proteome</keyword>
<evidence type="ECO:0000313" key="2">
    <source>
        <dbReference type="EMBL" id="TKR92438.1"/>
    </source>
</evidence>
<feature type="region of interest" description="Disordered" evidence="1">
    <location>
        <begin position="43"/>
        <end position="71"/>
    </location>
</feature>
<evidence type="ECO:0000313" key="3">
    <source>
        <dbReference type="Proteomes" id="UP000298663"/>
    </source>
</evidence>
<reference evidence="2 3" key="2">
    <citation type="journal article" date="2019" name="G3 (Bethesda)">
        <title>Hybrid Assembly of the Genome of the Entomopathogenic Nematode Steinernema carpocapsae Identifies the X-Chromosome.</title>
        <authorList>
            <person name="Serra L."/>
            <person name="Macchietto M."/>
            <person name="Macias-Munoz A."/>
            <person name="McGill C.J."/>
            <person name="Rodriguez I.M."/>
            <person name="Rodriguez B."/>
            <person name="Murad R."/>
            <person name="Mortazavi A."/>
        </authorList>
    </citation>
    <scope>NUCLEOTIDE SEQUENCE [LARGE SCALE GENOMIC DNA]</scope>
    <source>
        <strain evidence="2 3">ALL</strain>
    </source>
</reference>
<name>A0A4U5P885_STECR</name>
<dbReference type="AlphaFoldDB" id="A0A4U5P885"/>
<feature type="region of interest" description="Disordered" evidence="1">
    <location>
        <begin position="1"/>
        <end position="30"/>
    </location>
</feature>
<organism evidence="2 3">
    <name type="scientific">Steinernema carpocapsae</name>
    <name type="common">Entomopathogenic nematode</name>
    <dbReference type="NCBI Taxonomy" id="34508"/>
    <lineage>
        <taxon>Eukaryota</taxon>
        <taxon>Metazoa</taxon>
        <taxon>Ecdysozoa</taxon>
        <taxon>Nematoda</taxon>
        <taxon>Chromadorea</taxon>
        <taxon>Rhabditida</taxon>
        <taxon>Tylenchina</taxon>
        <taxon>Panagrolaimomorpha</taxon>
        <taxon>Strongyloidoidea</taxon>
        <taxon>Steinernematidae</taxon>
        <taxon>Steinernema</taxon>
    </lineage>
</organism>
<sequence length="71" mass="7996">MYGLQEVKTSKRLFSGDHSSTSSNLDYAGKRERCPLTQKFSCRPTPTRSCRTGQPDTKVQWSSLAMDPRPS</sequence>
<feature type="compositionally biased region" description="Polar residues" evidence="1">
    <location>
        <begin position="43"/>
        <end position="63"/>
    </location>
</feature>
<accession>A0A4U5P885</accession>
<dbReference type="Proteomes" id="UP000298663">
    <property type="component" value="Unassembled WGS sequence"/>
</dbReference>
<reference evidence="2 3" key="1">
    <citation type="journal article" date="2015" name="Genome Biol.">
        <title>Comparative genomics of Steinernema reveals deeply conserved gene regulatory networks.</title>
        <authorList>
            <person name="Dillman A.R."/>
            <person name="Macchietto M."/>
            <person name="Porter C.F."/>
            <person name="Rogers A."/>
            <person name="Williams B."/>
            <person name="Antoshechkin I."/>
            <person name="Lee M.M."/>
            <person name="Goodwin Z."/>
            <person name="Lu X."/>
            <person name="Lewis E.E."/>
            <person name="Goodrich-Blair H."/>
            <person name="Stock S.P."/>
            <person name="Adams B.J."/>
            <person name="Sternberg P.W."/>
            <person name="Mortazavi A."/>
        </authorList>
    </citation>
    <scope>NUCLEOTIDE SEQUENCE [LARGE SCALE GENOMIC DNA]</scope>
    <source>
        <strain evidence="2 3">ALL</strain>
    </source>
</reference>
<proteinExistence type="predicted"/>